<dbReference type="PANTHER" id="PTHR11654">
    <property type="entry name" value="OLIGOPEPTIDE TRANSPORTER-RELATED"/>
    <property type="match status" value="1"/>
</dbReference>
<feature type="transmembrane region" description="Helical" evidence="12">
    <location>
        <begin position="164"/>
        <end position="184"/>
    </location>
</feature>
<dbReference type="GO" id="GO:0016020">
    <property type="term" value="C:membrane"/>
    <property type="evidence" value="ECO:0007669"/>
    <property type="project" value="UniProtKB-SubCell"/>
</dbReference>
<protein>
    <recommendedName>
        <fullName evidence="11">Solute carrier family 15 member 5</fullName>
    </recommendedName>
</protein>
<feature type="transmembrane region" description="Helical" evidence="12">
    <location>
        <begin position="81"/>
        <end position="101"/>
    </location>
</feature>
<keyword evidence="8 12" id="KW-1133">Transmembrane helix</keyword>
<dbReference type="GO" id="GO:0015833">
    <property type="term" value="P:peptide transport"/>
    <property type="evidence" value="ECO:0007669"/>
    <property type="project" value="UniProtKB-KW"/>
</dbReference>
<dbReference type="STRING" id="30522.A0A4W2DCF8"/>
<evidence type="ECO:0000313" key="13">
    <source>
        <dbReference type="Ensembl" id="ENSBIXP00000023716.1"/>
    </source>
</evidence>
<comment type="subcellular location">
    <subcellularLocation>
        <location evidence="1">Membrane</location>
        <topology evidence="1">Multi-pass membrane protein</topology>
    </subcellularLocation>
</comment>
<evidence type="ECO:0000256" key="3">
    <source>
        <dbReference type="ARBA" id="ARBA00022448"/>
    </source>
</evidence>
<evidence type="ECO:0000256" key="7">
    <source>
        <dbReference type="ARBA" id="ARBA00022927"/>
    </source>
</evidence>
<comment type="similarity">
    <text evidence="2">Belongs to the major facilitator superfamily. Proton-dependent oligopeptide transporter (POT/PTR) (TC 2.A.17) family.</text>
</comment>
<keyword evidence="7" id="KW-0653">Protein transport</keyword>
<reference evidence="13" key="3">
    <citation type="submission" date="2025-09" db="UniProtKB">
        <authorList>
            <consortium name="Ensembl"/>
        </authorList>
    </citation>
    <scope>IDENTIFICATION</scope>
</reference>
<proteinExistence type="inferred from homology"/>
<evidence type="ECO:0000256" key="6">
    <source>
        <dbReference type="ARBA" id="ARBA00022856"/>
    </source>
</evidence>
<evidence type="ECO:0000256" key="8">
    <source>
        <dbReference type="ARBA" id="ARBA00022989"/>
    </source>
</evidence>
<dbReference type="Pfam" id="PF00854">
    <property type="entry name" value="PTR2"/>
    <property type="match status" value="1"/>
</dbReference>
<dbReference type="Proteomes" id="UP000314981">
    <property type="component" value="Chromosome 5"/>
</dbReference>
<feature type="transmembrane region" description="Helical" evidence="12">
    <location>
        <begin position="220"/>
        <end position="253"/>
    </location>
</feature>
<feature type="transmembrane region" description="Helical" evidence="12">
    <location>
        <begin position="393"/>
        <end position="416"/>
    </location>
</feature>
<evidence type="ECO:0000256" key="10">
    <source>
        <dbReference type="ARBA" id="ARBA00058436"/>
    </source>
</evidence>
<feature type="transmembrane region" description="Helical" evidence="12">
    <location>
        <begin position="478"/>
        <end position="501"/>
    </location>
</feature>
<dbReference type="InterPro" id="IPR000109">
    <property type="entry name" value="POT_fam"/>
</dbReference>
<dbReference type="SUPFAM" id="SSF103473">
    <property type="entry name" value="MFS general substrate transporter"/>
    <property type="match status" value="2"/>
</dbReference>
<comment type="function">
    <text evidence="10">Proton oligopeptide cotransporter.</text>
</comment>
<keyword evidence="14" id="KW-1185">Reference proteome</keyword>
<reference evidence="13 14" key="1">
    <citation type="submission" date="2018-11" db="EMBL/GenBank/DDBJ databases">
        <title>Haplotype-resolved cattle genomes.</title>
        <authorList>
            <person name="Low W.Y."/>
            <person name="Tearle R."/>
            <person name="Bickhart D.M."/>
            <person name="Rosen B.D."/>
            <person name="Koren S."/>
            <person name="Rhie A."/>
            <person name="Hiendleder S."/>
            <person name="Phillippy A.M."/>
            <person name="Smith T.P.L."/>
            <person name="Williams J.L."/>
        </authorList>
    </citation>
    <scope>NUCLEOTIDE SEQUENCE [LARGE SCALE GENOMIC DNA]</scope>
</reference>
<keyword evidence="5" id="KW-0769">Symport</keyword>
<evidence type="ECO:0000256" key="11">
    <source>
        <dbReference type="ARBA" id="ARBA00070839"/>
    </source>
</evidence>
<keyword evidence="4 12" id="KW-0812">Transmembrane</keyword>
<evidence type="ECO:0000256" key="12">
    <source>
        <dbReference type="SAM" id="Phobius"/>
    </source>
</evidence>
<keyword evidence="9 12" id="KW-0472">Membrane</keyword>
<keyword evidence="3" id="KW-0813">Transport</keyword>
<evidence type="ECO:0000256" key="1">
    <source>
        <dbReference type="ARBA" id="ARBA00004141"/>
    </source>
</evidence>
<accession>A0A4W2DCF8</accession>
<evidence type="ECO:0000256" key="4">
    <source>
        <dbReference type="ARBA" id="ARBA00022692"/>
    </source>
</evidence>
<sequence length="585" mass="65729">MSVTGFKNTDERVPLNPSIEKEKTIRHIGYLFSSYSVKKIQVGTCLLLVELCERFTFFEVVCNTIPFCTVKLGYGNYQAAILNLCLIGASILTRVFAGWLADVCLGRNKLVHICLFLQWSMHIYFSFSPSTGTALLSVAAFPLEDFYMGTHHLINNVPKKEQTRLFHVALLAVCLGTGGIRAVVCPLGAYSLQECGSQKQTSLFNWEVELARRENRLITSFSLCAFLIVWAWALVLLIPFMSTLMALITLYMMHYNLIYQPEKCCSPLTTFRVFVNVLKTCCLQYCHLGGGVTSWLDHAKDKNGSRCRELLVEDVKFFSNLLPLFIFQLLYKMCIMQIPSGYYLQTVNSSLNLRGSLLPVSVMNVISILPLLILAPFMEYFSTCLLPSKRDGSFLSACILAGNLCAALSVLVAGFFEIHRKHFPPVEQLLSGKAVTVSSMAWSHLVLQYVLLRVAETLVNPAFSVIHRFVPSTIRGTFMNCLTLINGFACFMGALLFELVYLISEGNWFPNTLNKGNLENFFFFLASLTLLNVLGFWSVSQRYCNLNHFNAQNTSGSNLKETLPLQEKSLKFYGSTLEFSSSIDL</sequence>
<dbReference type="OMA" id="TVNLCFI"/>
<evidence type="ECO:0000313" key="14">
    <source>
        <dbReference type="Proteomes" id="UP000314981"/>
    </source>
</evidence>
<dbReference type="Ensembl" id="ENSBIXT00000039411.1">
    <property type="protein sequence ID" value="ENSBIXP00000023716.1"/>
    <property type="gene ID" value="ENSBIXG00000005392.1"/>
</dbReference>
<organism evidence="13 14">
    <name type="scientific">Bos indicus x Bos taurus</name>
    <name type="common">Hybrid cattle</name>
    <dbReference type="NCBI Taxonomy" id="30522"/>
    <lineage>
        <taxon>Eukaryota</taxon>
        <taxon>Metazoa</taxon>
        <taxon>Chordata</taxon>
        <taxon>Craniata</taxon>
        <taxon>Vertebrata</taxon>
        <taxon>Euteleostomi</taxon>
        <taxon>Mammalia</taxon>
        <taxon>Eutheria</taxon>
        <taxon>Laurasiatheria</taxon>
        <taxon>Artiodactyla</taxon>
        <taxon>Ruminantia</taxon>
        <taxon>Pecora</taxon>
        <taxon>Bovidae</taxon>
        <taxon>Bovinae</taxon>
        <taxon>Bos</taxon>
    </lineage>
</organism>
<reference evidence="13" key="2">
    <citation type="submission" date="2025-08" db="UniProtKB">
        <authorList>
            <consortium name="Ensembl"/>
        </authorList>
    </citation>
    <scope>IDENTIFICATION</scope>
</reference>
<evidence type="ECO:0000256" key="5">
    <source>
        <dbReference type="ARBA" id="ARBA00022847"/>
    </source>
</evidence>
<dbReference type="GO" id="GO:0015031">
    <property type="term" value="P:protein transport"/>
    <property type="evidence" value="ECO:0007669"/>
    <property type="project" value="UniProtKB-KW"/>
</dbReference>
<name>A0A4W2DCF8_BOBOX</name>
<evidence type="ECO:0000256" key="2">
    <source>
        <dbReference type="ARBA" id="ARBA00005982"/>
    </source>
</evidence>
<feature type="transmembrane region" description="Helical" evidence="12">
    <location>
        <begin position="521"/>
        <end position="539"/>
    </location>
</feature>
<evidence type="ECO:0000256" key="9">
    <source>
        <dbReference type="ARBA" id="ARBA00023136"/>
    </source>
</evidence>
<dbReference type="GO" id="GO:0015293">
    <property type="term" value="F:symporter activity"/>
    <property type="evidence" value="ECO:0007669"/>
    <property type="project" value="UniProtKB-KW"/>
</dbReference>
<keyword evidence="6" id="KW-0571">Peptide transport</keyword>
<feature type="transmembrane region" description="Helical" evidence="12">
    <location>
        <begin position="121"/>
        <end position="143"/>
    </location>
</feature>
<feature type="transmembrane region" description="Helical" evidence="12">
    <location>
        <begin position="358"/>
        <end position="381"/>
    </location>
</feature>
<dbReference type="InterPro" id="IPR036259">
    <property type="entry name" value="MFS_trans_sf"/>
</dbReference>
<dbReference type="Gene3D" id="1.20.1250.20">
    <property type="entry name" value="MFS general substrate transporter like domains"/>
    <property type="match status" value="1"/>
</dbReference>
<dbReference type="AlphaFoldDB" id="A0A4W2DCF8"/>
<dbReference type="FunFam" id="1.20.1250.20:FF:000316">
    <property type="entry name" value="Solute carrier family 15, member 5"/>
    <property type="match status" value="1"/>
</dbReference>